<dbReference type="AlphaFoldDB" id="A0A365P1A2"/>
<dbReference type="InterPro" id="IPR036314">
    <property type="entry name" value="SOD_C_sf"/>
</dbReference>
<dbReference type="Gene3D" id="1.10.287.990">
    <property type="entry name" value="Fe,Mn superoxide dismutase (SOD) domain"/>
    <property type="match status" value="1"/>
</dbReference>
<dbReference type="SUPFAM" id="SSF54719">
    <property type="entry name" value="Fe,Mn superoxide dismutase (SOD), C-terminal domain"/>
    <property type="match status" value="1"/>
</dbReference>
<dbReference type="OrthoDB" id="9803125at2"/>
<evidence type="ECO:0000256" key="1">
    <source>
        <dbReference type="ARBA" id="ARBA00008714"/>
    </source>
</evidence>
<feature type="binding site" evidence="5">
    <location>
        <position position="213"/>
    </location>
    <ligand>
        <name>Mn(2+)</name>
        <dbReference type="ChEBI" id="CHEBI:29035"/>
    </ligand>
</feature>
<dbReference type="GO" id="GO:0046872">
    <property type="term" value="F:metal ion binding"/>
    <property type="evidence" value="ECO:0007669"/>
    <property type="project" value="UniProtKB-KW"/>
</dbReference>
<protein>
    <recommendedName>
        <fullName evidence="2 6">Superoxide dismutase</fullName>
        <ecNumber evidence="2 6">1.15.1.1</ecNumber>
    </recommendedName>
</protein>
<dbReference type="PANTHER" id="PTHR43595:SF2">
    <property type="entry name" value="SMALL RIBOSOMAL SUBUNIT PROTEIN MS42"/>
    <property type="match status" value="1"/>
</dbReference>
<feature type="binding site" evidence="5">
    <location>
        <position position="217"/>
    </location>
    <ligand>
        <name>Mn(2+)</name>
        <dbReference type="ChEBI" id="CHEBI:29035"/>
    </ligand>
</feature>
<dbReference type="Pfam" id="PF00081">
    <property type="entry name" value="Sod_Fe_N"/>
    <property type="match status" value="1"/>
</dbReference>
<dbReference type="InterPro" id="IPR001189">
    <property type="entry name" value="Mn/Fe_SOD"/>
</dbReference>
<dbReference type="EMBL" id="QLST01000009">
    <property type="protein sequence ID" value="RBA28103.1"/>
    <property type="molecule type" value="Genomic_DNA"/>
</dbReference>
<keyword evidence="3 5" id="KW-0479">Metal-binding</keyword>
<dbReference type="InterPro" id="IPR019833">
    <property type="entry name" value="Mn/Fe_SOD_BS"/>
</dbReference>
<dbReference type="PROSITE" id="PS51257">
    <property type="entry name" value="PROKAR_LIPOPROTEIN"/>
    <property type="match status" value="1"/>
</dbReference>
<dbReference type="InterPro" id="IPR019832">
    <property type="entry name" value="Mn/Fe_SOD_C"/>
</dbReference>
<dbReference type="PRINTS" id="PR01703">
    <property type="entry name" value="MNSODISMTASE"/>
</dbReference>
<feature type="binding site" evidence="5">
    <location>
        <position position="76"/>
    </location>
    <ligand>
        <name>Mn(2+)</name>
        <dbReference type="ChEBI" id="CHEBI:29035"/>
    </ligand>
</feature>
<dbReference type="InterPro" id="IPR019831">
    <property type="entry name" value="Mn/Fe_SOD_N"/>
</dbReference>
<evidence type="ECO:0000256" key="6">
    <source>
        <dbReference type="RuleBase" id="RU000414"/>
    </source>
</evidence>
<comment type="catalytic activity">
    <reaction evidence="6">
        <text>2 superoxide + 2 H(+) = H2O2 + O2</text>
        <dbReference type="Rhea" id="RHEA:20696"/>
        <dbReference type="ChEBI" id="CHEBI:15378"/>
        <dbReference type="ChEBI" id="CHEBI:15379"/>
        <dbReference type="ChEBI" id="CHEBI:16240"/>
        <dbReference type="ChEBI" id="CHEBI:18421"/>
        <dbReference type="EC" id="1.15.1.1"/>
    </reaction>
</comment>
<sequence>MKPIFYSLSFLFLFISCNNNNGLVEVELPEPEEISAPTYIEPKNVKIDVGTFALVEIPYQFGDLEPHFDGKTMEIHFSKHYVGYTNKMNASLKEAKIETKNIEEVLALVSDVNPTLKNNAGGYYNHSLFFEILTPKSTKKPNNKTLEAINSNFGSFDEFKRKFIQASTNHFGSGWTWLVVTNDGKLAITTTTNQDNPLMPNATVKGTPILGLDLWEHSYYLKYQNKRADYIDAFFEVINWEVVEKKLEANTKTQNPA</sequence>
<dbReference type="RefSeq" id="WP_113989148.1">
    <property type="nucleotide sequence ID" value="NZ_QLST01000009.1"/>
</dbReference>
<evidence type="ECO:0000256" key="4">
    <source>
        <dbReference type="ARBA" id="ARBA00023002"/>
    </source>
</evidence>
<dbReference type="InterPro" id="IPR036324">
    <property type="entry name" value="Mn/Fe_SOD_N_sf"/>
</dbReference>
<dbReference type="GO" id="GO:0005737">
    <property type="term" value="C:cytoplasm"/>
    <property type="evidence" value="ECO:0007669"/>
    <property type="project" value="TreeGrafter"/>
</dbReference>
<reference evidence="9 10" key="1">
    <citation type="submission" date="2018-06" db="EMBL/GenBank/DDBJ databases">
        <title>Flavobacterium tibetense sp. nov., isolated from a wetland YonghuCo on Tibetan Plateau.</title>
        <authorList>
            <person name="Xing P."/>
            <person name="Phurbu D."/>
            <person name="Lu H."/>
        </authorList>
    </citation>
    <scope>NUCLEOTIDE SEQUENCE [LARGE SCALE GENOMIC DNA]</scope>
    <source>
        <strain evidence="9 10">YH5</strain>
    </source>
</reference>
<feature type="domain" description="Manganese/iron superoxide dismutase N-terminal" evidence="7">
    <location>
        <begin position="52"/>
        <end position="133"/>
    </location>
</feature>
<name>A0A365P1A2_9FLAO</name>
<proteinExistence type="inferred from homology"/>
<dbReference type="Gene3D" id="3.55.40.20">
    <property type="entry name" value="Iron/manganese superoxide dismutase, C-terminal domain"/>
    <property type="match status" value="1"/>
</dbReference>
<evidence type="ECO:0000313" key="10">
    <source>
        <dbReference type="Proteomes" id="UP000253319"/>
    </source>
</evidence>
<dbReference type="FunFam" id="3.55.40.20:FF:000001">
    <property type="entry name" value="Superoxide dismutase"/>
    <property type="match status" value="1"/>
</dbReference>
<dbReference type="PANTHER" id="PTHR43595">
    <property type="entry name" value="37S RIBOSOMAL PROTEIN S26, MITOCHONDRIAL"/>
    <property type="match status" value="1"/>
</dbReference>
<dbReference type="Proteomes" id="UP000253319">
    <property type="component" value="Unassembled WGS sequence"/>
</dbReference>
<evidence type="ECO:0000256" key="5">
    <source>
        <dbReference type="PIRSR" id="PIRSR000349-1"/>
    </source>
</evidence>
<dbReference type="PIRSF" id="PIRSF000349">
    <property type="entry name" value="SODismutase"/>
    <property type="match status" value="1"/>
</dbReference>
<organism evidence="9 10">
    <name type="scientific">Flavobacterium tibetense</name>
    <dbReference type="NCBI Taxonomy" id="2233533"/>
    <lineage>
        <taxon>Bacteria</taxon>
        <taxon>Pseudomonadati</taxon>
        <taxon>Bacteroidota</taxon>
        <taxon>Flavobacteriia</taxon>
        <taxon>Flavobacteriales</taxon>
        <taxon>Flavobacteriaceae</taxon>
        <taxon>Flavobacterium</taxon>
    </lineage>
</organism>
<evidence type="ECO:0000259" key="7">
    <source>
        <dbReference type="Pfam" id="PF00081"/>
    </source>
</evidence>
<keyword evidence="10" id="KW-1185">Reference proteome</keyword>
<keyword evidence="4 6" id="KW-0560">Oxidoreductase</keyword>
<evidence type="ECO:0000256" key="3">
    <source>
        <dbReference type="ARBA" id="ARBA00022723"/>
    </source>
</evidence>
<accession>A0A365P1A2</accession>
<evidence type="ECO:0000259" key="8">
    <source>
        <dbReference type="Pfam" id="PF02777"/>
    </source>
</evidence>
<feature type="binding site" evidence="5">
    <location>
        <position position="126"/>
    </location>
    <ligand>
        <name>Mn(2+)</name>
        <dbReference type="ChEBI" id="CHEBI:29035"/>
    </ligand>
</feature>
<gene>
    <name evidence="9" type="ORF">DPN68_08085</name>
</gene>
<dbReference type="SUPFAM" id="SSF46609">
    <property type="entry name" value="Fe,Mn superoxide dismutase (SOD), N-terminal domain"/>
    <property type="match status" value="1"/>
</dbReference>
<evidence type="ECO:0000313" key="9">
    <source>
        <dbReference type="EMBL" id="RBA28103.1"/>
    </source>
</evidence>
<comment type="caution">
    <text evidence="9">The sequence shown here is derived from an EMBL/GenBank/DDBJ whole genome shotgun (WGS) entry which is preliminary data.</text>
</comment>
<comment type="function">
    <text evidence="6">Destroys radicals which are normally produced within the cells and which are toxic to biological systems.</text>
</comment>
<comment type="similarity">
    <text evidence="1 6">Belongs to the iron/manganese superoxide dismutase family.</text>
</comment>
<dbReference type="Pfam" id="PF02777">
    <property type="entry name" value="Sod_Fe_C"/>
    <property type="match status" value="1"/>
</dbReference>
<feature type="domain" description="Manganese/iron superoxide dismutase C-terminal" evidence="8">
    <location>
        <begin position="142"/>
        <end position="245"/>
    </location>
</feature>
<dbReference type="GO" id="GO:0004784">
    <property type="term" value="F:superoxide dismutase activity"/>
    <property type="evidence" value="ECO:0007669"/>
    <property type="project" value="UniProtKB-EC"/>
</dbReference>
<dbReference type="EC" id="1.15.1.1" evidence="2 6"/>
<evidence type="ECO:0000256" key="2">
    <source>
        <dbReference type="ARBA" id="ARBA00012682"/>
    </source>
</evidence>
<dbReference type="PROSITE" id="PS00088">
    <property type="entry name" value="SOD_MN"/>
    <property type="match status" value="1"/>
</dbReference>